<dbReference type="GO" id="GO:0004519">
    <property type="term" value="F:endonuclease activity"/>
    <property type="evidence" value="ECO:0007669"/>
    <property type="project" value="UniProtKB-KW"/>
</dbReference>
<reference evidence="3 4" key="1">
    <citation type="journal article" date="2024" name="Front. Microbiol.">
        <title>Transcriptomic insights into the dominance of two phototrophs throughout the water column of a tropical hypersaline-alkaline crater lake (Dziani Dzaha, Mayotte).</title>
        <authorList>
            <person name="Duperron S."/>
            <person name="Halary S."/>
            <person name="Bouly J.-P."/>
            <person name="Roussel T."/>
            <person name="Hugoni M."/>
            <person name="Bruto M."/>
            <person name="Oger P."/>
            <person name="Duval C."/>
            <person name="Woo A."/>
            <person name="Jezequiel D."/>
            <person name="Ader M."/>
            <person name="Leboulanger C."/>
            <person name="Agogue H."/>
            <person name="Grossi V."/>
            <person name="Trousselier M."/>
            <person name="Bernard C."/>
        </authorList>
    </citation>
    <scope>NUCLEOTIDE SEQUENCE [LARGE SCALE GENOMIC DNA]</scope>
    <source>
        <strain evidence="3 4">PMC 851.14</strain>
    </source>
</reference>
<dbReference type="Pfam" id="PF05685">
    <property type="entry name" value="Uma2"/>
    <property type="match status" value="1"/>
</dbReference>
<organism evidence="3 4">
    <name type="scientific">Limnospira fusiformis PMC 851.14</name>
    <dbReference type="NCBI Taxonomy" id="2219512"/>
    <lineage>
        <taxon>Bacteria</taxon>
        <taxon>Bacillati</taxon>
        <taxon>Cyanobacteriota</taxon>
        <taxon>Cyanophyceae</taxon>
        <taxon>Oscillatoriophycideae</taxon>
        <taxon>Oscillatoriales</taxon>
        <taxon>Sirenicapillariaceae</taxon>
        <taxon>Limnospira</taxon>
    </lineage>
</organism>
<evidence type="ECO:0000259" key="2">
    <source>
        <dbReference type="Pfam" id="PF05685"/>
    </source>
</evidence>
<evidence type="ECO:0000313" key="3">
    <source>
        <dbReference type="EMBL" id="MEK9512400.1"/>
    </source>
</evidence>
<dbReference type="CDD" id="cd06260">
    <property type="entry name" value="DUF820-like"/>
    <property type="match status" value="1"/>
</dbReference>
<dbReference type="RefSeq" id="WP_368663027.1">
    <property type="nucleotide sequence ID" value="NZ_JBBWYZ010000009.1"/>
</dbReference>
<dbReference type="Gene3D" id="3.90.1570.10">
    <property type="entry name" value="tt1808, chain A"/>
    <property type="match status" value="1"/>
</dbReference>
<name>A0ABU9EMP8_LIMFS</name>
<dbReference type="Gene3D" id="6.10.250.3150">
    <property type="match status" value="1"/>
</dbReference>
<dbReference type="InterPro" id="IPR012296">
    <property type="entry name" value="Nuclease_put_TT1808"/>
</dbReference>
<evidence type="ECO:0000256" key="1">
    <source>
        <dbReference type="SAM" id="Coils"/>
    </source>
</evidence>
<keyword evidence="3" id="KW-0540">Nuclease</keyword>
<dbReference type="InterPro" id="IPR008538">
    <property type="entry name" value="Uma2"/>
</dbReference>
<keyword evidence="1" id="KW-0175">Coiled coil</keyword>
<gene>
    <name evidence="3" type="ORF">AAEJ74_12075</name>
</gene>
<dbReference type="InterPro" id="IPR011335">
    <property type="entry name" value="Restrct_endonuc-II-like"/>
</dbReference>
<comment type="caution">
    <text evidence="3">The sequence shown here is derived from an EMBL/GenBank/DDBJ whole genome shotgun (WGS) entry which is preliminary data.</text>
</comment>
<evidence type="ECO:0000313" key="4">
    <source>
        <dbReference type="Proteomes" id="UP001387447"/>
    </source>
</evidence>
<keyword evidence="4" id="KW-1185">Reference proteome</keyword>
<feature type="domain" description="Putative restriction endonuclease" evidence="2">
    <location>
        <begin position="38"/>
        <end position="164"/>
    </location>
</feature>
<accession>A0ABU9EMP8</accession>
<dbReference type="PANTHER" id="PTHR33352:SF3">
    <property type="entry name" value="SLR1612 PROTEIN"/>
    <property type="match status" value="1"/>
</dbReference>
<dbReference type="EMBL" id="JBBWYZ010000009">
    <property type="protein sequence ID" value="MEK9512400.1"/>
    <property type="molecule type" value="Genomic_DNA"/>
</dbReference>
<dbReference type="SUPFAM" id="SSF52980">
    <property type="entry name" value="Restriction endonuclease-like"/>
    <property type="match status" value="1"/>
</dbReference>
<dbReference type="PANTHER" id="PTHR33352">
    <property type="entry name" value="SLR1095 PROTEIN"/>
    <property type="match status" value="1"/>
</dbReference>
<dbReference type="Proteomes" id="UP001387447">
    <property type="component" value="Unassembled WGS sequence"/>
</dbReference>
<keyword evidence="3" id="KW-0255">Endonuclease</keyword>
<feature type="coiled-coil region" evidence="1">
    <location>
        <begin position="201"/>
        <end position="289"/>
    </location>
</feature>
<proteinExistence type="predicted"/>
<protein>
    <submittedName>
        <fullName evidence="3">Uma2 family endonuclease</fullName>
    </submittedName>
</protein>
<sequence length="320" mass="36601">MVSIDLYKNLPTSDELPDSDDTPVDNEDQNFLPNYLLFLLAIIWKDRNDWYFGVDMGIYHTSGDNPRVPVIPDGFLTVGVNRRRPGNKSRKSYVVWEEGGMVPQLVLEVVSWTPGNEYESKMAIYEKLGVLYYVIYNPEYYQRDRHQPFEIYRQIDGKYQLQTGEPYWLPEIGLGIGRSQATLGGIDREILSWFDQEGRRYLSSEELAQQAQLEVQQAQLEAQQAQLEAQQAQLEAQQAQLEAQQAQLEVQQAQLEVQQAQVEAQQAQLEAQQAQLEAQKERQARLAAIAQLDNIGLTVQQISVALGLSINEVRQQLEEL</sequence>
<keyword evidence="3" id="KW-0378">Hydrolase</keyword>